<feature type="compositionally biased region" description="Low complexity" evidence="2">
    <location>
        <begin position="435"/>
        <end position="452"/>
    </location>
</feature>
<dbReference type="InterPro" id="IPR009091">
    <property type="entry name" value="RCC1/BLIP-II"/>
</dbReference>
<dbReference type="PROSITE" id="PS00626">
    <property type="entry name" value="RCC1_2"/>
    <property type="match status" value="2"/>
</dbReference>
<organism evidence="3">
    <name type="scientific">Dermatophagoides farinae</name>
    <name type="common">American house dust mite</name>
    <dbReference type="NCBI Taxonomy" id="6954"/>
    <lineage>
        <taxon>Eukaryota</taxon>
        <taxon>Metazoa</taxon>
        <taxon>Ecdysozoa</taxon>
        <taxon>Arthropoda</taxon>
        <taxon>Chelicerata</taxon>
        <taxon>Arachnida</taxon>
        <taxon>Acari</taxon>
        <taxon>Acariformes</taxon>
        <taxon>Sarcoptiformes</taxon>
        <taxon>Astigmata</taxon>
        <taxon>Psoroptidia</taxon>
        <taxon>Analgoidea</taxon>
        <taxon>Pyroglyphidae</taxon>
        <taxon>Dermatophagoidinae</taxon>
        <taxon>Dermatophagoides</taxon>
    </lineage>
</organism>
<accession>A0A9D4NX88</accession>
<dbReference type="Proteomes" id="UP000828236">
    <property type="component" value="Unassembled WGS sequence"/>
</dbReference>
<feature type="region of interest" description="Disordered" evidence="2">
    <location>
        <begin position="258"/>
        <end position="282"/>
    </location>
</feature>
<feature type="repeat" description="RCC1" evidence="1">
    <location>
        <begin position="1395"/>
        <end position="1461"/>
    </location>
</feature>
<sequence>MDIFQKRQFFQLIPNDDNQECFDQKSIGIELATYSHVVDNRHFHENELGGQRIHSERNLVLYTNDYRLHLFQYGSFIDLNQSTNQSNNDDDDDDGKAKKWRHWIIPLDSKKGRIVSMCMDQSGEQLLAITNESIIYVIPFYFITYYDQSIDMYRTVIEKDASLRMNCCNNKTIVEPTSIVWWQRNERYVQQRLSIAVIGTKRGQISMIDLDTDQQFNRYSVPLPIESLNIYDEISKSTDNDVFSFNVDDLIVPLMQTASHQPQQQQQQQQQQSSHQNNCKFKFQDTNNNNNNIYVVKYQNCAKLKLSQTLSSSSSSNITTTTTTTTGNEADFSNDSDSSSSSSPSQDLDFLIISKKSSNSLDNFCNISIHNNQMLLEFTGSVGGVRGSSITSGSPRSPLLLKRSDSSGHRRSPSSRNFQSNGNKFGGGSFRRKSPGSSRTTTPRSISMSNISNSMSTNCSAIAEFRFDEYENKSNEIIDVFLANQQQCTHGISIRDYLYSKLSMEIADQQQQQLDHQERYLIELLSSTDLDQATIQLDEEFLVVTKYSVYIIESKEKSFGRIFHSEILSFLHHNQEEEGYYQDGDLINRAKFLVDCFSPSSSASMVYHHRSSLYNKTSCSSIDSPSLNHQLNPSTMVMIPSQSWQLWLCRSAMLLMNQIFDDNEQLCCLSQNERIRIVSLLAENTKQSNDTIDCTFHLKQWIQNRMNQIFRLLELCRCPKRRVITALNVFRFWSLSIGQIRKFFHTRILFELNDDERNYLSWQLFEALLAIYQFHHHSSHDDQEKSSSNNEKSTSCSELYEYFYNYRQYYNHQLVLRRLIDLNLYKMSEYVARLHGDYLYLIYFILQYKCMTMMTMLDDQLSNSDRHCRHQILRLLTSKHVTYALILSTEFIHHHHHHSNCLITSNCMVGECRSIRLIERYLQFLFSQLPQLSLRFLRRSTKIFDPRRLAVQCSSLITTNGKLRKSLLPIKRRDLLNMELFLESLCLKKLTTKSESSYDWSFIHTVIGFMPKHLKIYEQKLDEHYRRQKSHQELSLCPKTTYFDHHIVAGTHCSLIFDHRQYCLWGRFDYTFTNSERLEQIFSSFDDQQRSIADDRIPPPSIKTNRLLKPQLNRFFSTIINDPIRSISIGYQHMMILTDNGIYGLGSSAFGQLGLGSEVLQTRYPTLLDFGHDIQDERKKIWKIVCGSYHTLLLSNDGHLYSFGWSLHGQLGHGTLIEDQFEPRLVRYFIDTINVSIADVAAGYAHTAALTTTGDLYMFGQNCYGQLGVEPAGCNGNKFFIPQKFTLISGPIRMICCGPFHTVVIAVSDESESSLISEKLYCWGIDPKTWRLKMRADRAAWTNNQRNMNIVVICKNQTVDYSKIREINLEKLPPGSCIQKMAAGQSHTLLLTDQGLIYTFGNGRDGQLGLLKQSSLEAEFQAQPVSINCQDDDHDADEYYQQNHFIDIACGSFHSLAIDFDGNVWGWGQNSNGQLFDGQSNTMTTTTATSSGDCDDLTVTLSHDGHGSIGNDSPRRYESRHITINLNSSSSSSSTSSNQMILASSGGSPKHNRCQPSILFCISNIMEAHDQNFNTFDYDNFTGWQIPIDIDDDRQSILNKPLRLQRKILLTILHNRHDLNINSLIRRFERLELYQLCSFVSWIANDLIGSVKFQFNALRQELNAKNDDDDDEVDMKRKKLINEISNLLKFYLEQIDLNHHKIKSSPSSSIQCKLTAKLLENLLQFWNEFQLQDNHNQIYPEDFIEILEQIFFAESMINPYFGPQLLCLVKQHEQDDIRQQIGMTDQLLTRIVKKSDELIRKQSSSKSEDHQDPIVTLQELFSQTLSTGSSIFECPNRIDEQQQSSNHSQWPLEIQWQNIVDEYLKKPPPLVNHKQQDDNHQSIVEIEISSDIENDPLLLLFKCGHCMTRTKFQSQYQLSNCDGSSSIEPFTVINQKLSTTEIDSEFLNDAIKDLKCIECYQQQKKI</sequence>
<feature type="region of interest" description="Disordered" evidence="2">
    <location>
        <begin position="386"/>
        <end position="452"/>
    </location>
</feature>
<proteinExistence type="predicted"/>
<dbReference type="PANTHER" id="PTHR45982:SF1">
    <property type="entry name" value="REGULATOR OF CHROMOSOME CONDENSATION"/>
    <property type="match status" value="1"/>
</dbReference>
<dbReference type="InterPro" id="IPR000408">
    <property type="entry name" value="Reg_chr_condens"/>
</dbReference>
<dbReference type="PANTHER" id="PTHR45982">
    <property type="entry name" value="REGULATOR OF CHROMOSOME CONDENSATION"/>
    <property type="match status" value="1"/>
</dbReference>
<feature type="compositionally biased region" description="Low complexity" evidence="2">
    <location>
        <begin position="259"/>
        <end position="276"/>
    </location>
</feature>
<dbReference type="PRINTS" id="PR00633">
    <property type="entry name" value="RCCNDNSATION"/>
</dbReference>
<name>A0A9D4NX88_DERFA</name>
<dbReference type="Pfam" id="PF13540">
    <property type="entry name" value="RCC1_2"/>
    <property type="match status" value="2"/>
</dbReference>
<protein>
    <submittedName>
        <fullName evidence="3">Uncharacterized protein</fullName>
    </submittedName>
</protein>
<feature type="compositionally biased region" description="Polar residues" evidence="2">
    <location>
        <begin position="1538"/>
        <end position="1547"/>
    </location>
</feature>
<feature type="repeat" description="RCC1" evidence="1">
    <location>
        <begin position="1254"/>
        <end position="1308"/>
    </location>
</feature>
<dbReference type="InterPro" id="IPR051553">
    <property type="entry name" value="Ran_GTPase-activating"/>
</dbReference>
<evidence type="ECO:0000256" key="1">
    <source>
        <dbReference type="PROSITE-ProRule" id="PRU00235"/>
    </source>
</evidence>
<evidence type="ECO:0000256" key="2">
    <source>
        <dbReference type="SAM" id="MobiDB-lite"/>
    </source>
</evidence>
<comment type="caution">
    <text evidence="3">The sequence shown here is derived from an EMBL/GenBank/DDBJ whole genome shotgun (WGS) entry which is preliminary data.</text>
</comment>
<reference evidence="3" key="1">
    <citation type="submission" date="2020-06" db="EMBL/GenBank/DDBJ databases">
        <authorList>
            <person name="Ji K."/>
            <person name="Li J."/>
        </authorList>
    </citation>
    <scope>NUCLEOTIDE SEQUENCE</scope>
    <source>
        <strain evidence="3">JKM2019</strain>
        <tissue evidence="3">Whole body</tissue>
    </source>
</reference>
<reference evidence="3" key="2">
    <citation type="journal article" date="2021" name="World Allergy Organ. J.">
        <title>Chromosome-level assembly of Dermatophagoides farinae genome and transcriptome reveals two novel allergens Der f 37 and Der f 39.</title>
        <authorList>
            <person name="Chen J."/>
            <person name="Cai Z."/>
            <person name="Fan D."/>
            <person name="Hu J."/>
            <person name="Hou Y."/>
            <person name="He Y."/>
            <person name="Zhang Z."/>
            <person name="Zhao Z."/>
            <person name="Gao P."/>
            <person name="Hu W."/>
            <person name="Sun J."/>
            <person name="Li J."/>
            <person name="Ji K."/>
        </authorList>
    </citation>
    <scope>NUCLEOTIDE SEQUENCE</scope>
    <source>
        <strain evidence="3">JKM2019</strain>
    </source>
</reference>
<dbReference type="Pfam" id="PF00415">
    <property type="entry name" value="RCC1"/>
    <property type="match status" value="3"/>
</dbReference>
<dbReference type="SUPFAM" id="SSF50985">
    <property type="entry name" value="RCC1/BLIP-II"/>
    <property type="match status" value="2"/>
</dbReference>
<dbReference type="Gene3D" id="2.130.10.30">
    <property type="entry name" value="Regulator of chromosome condensation 1/beta-lactamase-inhibitor protein II"/>
    <property type="match status" value="2"/>
</dbReference>
<dbReference type="EMBL" id="SDOV01000007">
    <property type="protein sequence ID" value="KAH7640038.1"/>
    <property type="molecule type" value="Genomic_DNA"/>
</dbReference>
<feature type="repeat" description="RCC1" evidence="1">
    <location>
        <begin position="1140"/>
        <end position="1197"/>
    </location>
</feature>
<feature type="region of interest" description="Disordered" evidence="2">
    <location>
        <begin position="1527"/>
        <end position="1549"/>
    </location>
</feature>
<feature type="region of interest" description="Disordered" evidence="2">
    <location>
        <begin position="313"/>
        <end position="346"/>
    </location>
</feature>
<dbReference type="PROSITE" id="PS50012">
    <property type="entry name" value="RCC1_3"/>
    <property type="match status" value="4"/>
</dbReference>
<feature type="compositionally biased region" description="Low complexity" evidence="2">
    <location>
        <begin position="1528"/>
        <end position="1537"/>
    </location>
</feature>
<feature type="repeat" description="RCC1" evidence="1">
    <location>
        <begin position="1198"/>
        <end position="1253"/>
    </location>
</feature>
<evidence type="ECO:0000313" key="3">
    <source>
        <dbReference type="EMBL" id="KAH7640038.1"/>
    </source>
</evidence>
<gene>
    <name evidence="3" type="ORF">HUG17_4071</name>
</gene>